<organism evidence="1 2">
    <name type="scientific">Desmophyllum pertusum</name>
    <dbReference type="NCBI Taxonomy" id="174260"/>
    <lineage>
        <taxon>Eukaryota</taxon>
        <taxon>Metazoa</taxon>
        <taxon>Cnidaria</taxon>
        <taxon>Anthozoa</taxon>
        <taxon>Hexacorallia</taxon>
        <taxon>Scleractinia</taxon>
        <taxon>Caryophylliina</taxon>
        <taxon>Caryophylliidae</taxon>
        <taxon>Desmophyllum</taxon>
    </lineage>
</organism>
<accession>A0A9W9YF03</accession>
<proteinExistence type="predicted"/>
<dbReference type="AlphaFoldDB" id="A0A9W9YF03"/>
<dbReference type="Proteomes" id="UP001163046">
    <property type="component" value="Unassembled WGS sequence"/>
</dbReference>
<sequence length="392" mass="45837">MAFVEIVNIVQFWKNLEEKSHIPSVFNAGGWKELFKKVIASRKTVSLFNWSWKRLNMEKLCKMAGELFMNITSVMKQTAETKYLREGCLDISPIKDPFTGDIHHEQADHNHLLKRIAKHTREGNNSDLMYEQFDEAMRNPMTGLTHVALVGTRKQSVPDAEKLLSFHVAKFFQENHYHAEAEYVETVALWHEASDGRGLSQLQRCRQNYRMLNYILDESIARLRGFSRETVIEITTNIESQEFRRRQNVEIGYVENPRAAETDDLECLYGMCHSWLGPYFTLKDFKQKWRKIVREFTKRMDPDLPFFYHTANERYSADLLPSFDEPAAGCESDDEDDDDQRNPYRLHRLVRNTREDGSIFAAGRSFLPARNKTSTRQRFHRFDVGLPPVPQG</sequence>
<dbReference type="OrthoDB" id="5980952at2759"/>
<name>A0A9W9YF03_9CNID</name>
<evidence type="ECO:0000313" key="2">
    <source>
        <dbReference type="Proteomes" id="UP001163046"/>
    </source>
</evidence>
<gene>
    <name evidence="1" type="ORF">OS493_008028</name>
</gene>
<reference evidence="1" key="1">
    <citation type="submission" date="2023-01" db="EMBL/GenBank/DDBJ databases">
        <title>Genome assembly of the deep-sea coral Lophelia pertusa.</title>
        <authorList>
            <person name="Herrera S."/>
            <person name="Cordes E."/>
        </authorList>
    </citation>
    <scope>NUCLEOTIDE SEQUENCE</scope>
    <source>
        <strain evidence="1">USNM1676648</strain>
        <tissue evidence="1">Polyp</tissue>
    </source>
</reference>
<evidence type="ECO:0000313" key="1">
    <source>
        <dbReference type="EMBL" id="KAJ7337870.1"/>
    </source>
</evidence>
<comment type="caution">
    <text evidence="1">The sequence shown here is derived from an EMBL/GenBank/DDBJ whole genome shotgun (WGS) entry which is preliminary data.</text>
</comment>
<dbReference type="EMBL" id="MU827780">
    <property type="protein sequence ID" value="KAJ7337870.1"/>
    <property type="molecule type" value="Genomic_DNA"/>
</dbReference>
<keyword evidence="2" id="KW-1185">Reference proteome</keyword>
<protein>
    <submittedName>
        <fullName evidence="1">Uncharacterized protein</fullName>
    </submittedName>
</protein>